<proteinExistence type="predicted"/>
<dbReference type="EMBL" id="FLUL01000001">
    <property type="protein sequence ID" value="SBV95440.1"/>
    <property type="molecule type" value="Genomic_DNA"/>
</dbReference>
<reference evidence="1" key="1">
    <citation type="submission" date="2016-04" db="EMBL/GenBank/DDBJ databases">
        <authorList>
            <person name="Evans L.H."/>
            <person name="Alamgir A."/>
            <person name="Owens N."/>
            <person name="Weber N.D."/>
            <person name="Virtaneva K."/>
            <person name="Barbian K."/>
            <person name="Babar A."/>
            <person name="Rosenke K."/>
        </authorList>
    </citation>
    <scope>NUCLEOTIDE SEQUENCE</scope>
    <source>
        <strain evidence="1">86-2</strain>
    </source>
</reference>
<sequence length="96" mass="11278">MEEYQNYRSFPAEWLGAWESVNGNPDVYIFQGYNDNYYLLAYHYDKESERGSFSCYEIDSDDEGCYVGMGIKRSKIESEKSPFGLHITGWGSYMKY</sequence>
<dbReference type="AlphaFoldDB" id="A0A212J7M3"/>
<dbReference type="RefSeq" id="WP_291125783.1">
    <property type="nucleotide sequence ID" value="NZ_LT599021.1"/>
</dbReference>
<dbReference type="Pfam" id="PF12992">
    <property type="entry name" value="DUF3876"/>
    <property type="match status" value="1"/>
</dbReference>
<protein>
    <submittedName>
        <fullName evidence="1">Uncharacterized protein</fullName>
    </submittedName>
</protein>
<name>A0A212J7M3_9BACT</name>
<organism evidence="1">
    <name type="scientific">uncultured Dysgonomonas sp</name>
    <dbReference type="NCBI Taxonomy" id="206096"/>
    <lineage>
        <taxon>Bacteria</taxon>
        <taxon>Pseudomonadati</taxon>
        <taxon>Bacteroidota</taxon>
        <taxon>Bacteroidia</taxon>
        <taxon>Bacteroidales</taxon>
        <taxon>Dysgonomonadaceae</taxon>
        <taxon>Dysgonomonas</taxon>
        <taxon>environmental samples</taxon>
    </lineage>
</organism>
<dbReference type="InterPro" id="IPR024452">
    <property type="entry name" value="DUF3876"/>
</dbReference>
<accession>A0A212J7M3</accession>
<evidence type="ECO:0000313" key="1">
    <source>
        <dbReference type="EMBL" id="SBV95440.1"/>
    </source>
</evidence>
<gene>
    <name evidence="1" type="ORF">KL86DYS2_10910</name>
</gene>